<dbReference type="PANTHER" id="PTHR18964:SF149">
    <property type="entry name" value="BIFUNCTIONAL UDP-N-ACETYLGLUCOSAMINE 2-EPIMERASE_N-ACETYLMANNOSAMINE KINASE"/>
    <property type="match status" value="1"/>
</dbReference>
<organism evidence="3 4">
    <name type="scientific">Motilibacter deserti</name>
    <dbReference type="NCBI Taxonomy" id="2714956"/>
    <lineage>
        <taxon>Bacteria</taxon>
        <taxon>Bacillati</taxon>
        <taxon>Actinomycetota</taxon>
        <taxon>Actinomycetes</taxon>
        <taxon>Motilibacterales</taxon>
        <taxon>Motilibacteraceae</taxon>
        <taxon>Motilibacter</taxon>
    </lineage>
</organism>
<gene>
    <name evidence="3" type="ORF">G9H71_07815</name>
</gene>
<dbReference type="SUPFAM" id="SSF53067">
    <property type="entry name" value="Actin-like ATPase domain"/>
    <property type="match status" value="1"/>
</dbReference>
<dbReference type="Proteomes" id="UP000800981">
    <property type="component" value="Unassembled WGS sequence"/>
</dbReference>
<proteinExistence type="inferred from homology"/>
<comment type="caution">
    <text evidence="3">The sequence shown here is derived from an EMBL/GenBank/DDBJ whole genome shotgun (WGS) entry which is preliminary data.</text>
</comment>
<evidence type="ECO:0000313" key="4">
    <source>
        <dbReference type="Proteomes" id="UP000800981"/>
    </source>
</evidence>
<evidence type="ECO:0000256" key="1">
    <source>
        <dbReference type="ARBA" id="ARBA00006479"/>
    </source>
</evidence>
<name>A0ABX0GVM4_9ACTN</name>
<evidence type="ECO:0000256" key="2">
    <source>
        <dbReference type="SAM" id="MobiDB-lite"/>
    </source>
</evidence>
<sequence length="338" mass="33983">MAQALAPAAAPEEGYAREGVAAIVAVDVGGTTIKAAQVTPEGGLLTRRTVPTPHDGTPVADAVAGIVAELRTPSTESVGVGMPGLVDSRAGVVRFSANLNLRDAPIGAQLSERLGVPVAIEHDVRAACAAELRLGAGRRVEDLLCVVLGTGVAARSIIRGRLLDGSTGTAGELGHVCIDPGGEPCACGARGCVEVYASAAGVLRRFRTAGGDPSLDTPGVVAVLGRDPLADRVWADAVDALAAGIAAATLLTDPALVVLAGGLSGARDALAGPLARALQERLPWRQAPALEISALGADAGLLGSALAAADAAGWQERTRRWAPPGAQHPQDARLEDAP</sequence>
<dbReference type="Gene3D" id="3.30.420.40">
    <property type="match status" value="2"/>
</dbReference>
<keyword evidence="4" id="KW-1185">Reference proteome</keyword>
<dbReference type="InterPro" id="IPR043129">
    <property type="entry name" value="ATPase_NBD"/>
</dbReference>
<feature type="region of interest" description="Disordered" evidence="2">
    <location>
        <begin position="316"/>
        <end position="338"/>
    </location>
</feature>
<dbReference type="PANTHER" id="PTHR18964">
    <property type="entry name" value="ROK (REPRESSOR, ORF, KINASE) FAMILY"/>
    <property type="match status" value="1"/>
</dbReference>
<dbReference type="Pfam" id="PF00480">
    <property type="entry name" value="ROK"/>
    <property type="match status" value="1"/>
</dbReference>
<dbReference type="InterPro" id="IPR000600">
    <property type="entry name" value="ROK"/>
</dbReference>
<protein>
    <submittedName>
        <fullName evidence="3">ROK family protein</fullName>
    </submittedName>
</protein>
<comment type="similarity">
    <text evidence="1">Belongs to the ROK (NagC/XylR) family.</text>
</comment>
<reference evidence="3 4" key="1">
    <citation type="submission" date="2020-03" db="EMBL/GenBank/DDBJ databases">
        <title>Two novel Motilibacter sp.</title>
        <authorList>
            <person name="Liu S."/>
        </authorList>
    </citation>
    <scope>NUCLEOTIDE SEQUENCE [LARGE SCALE GENOMIC DNA]</scope>
    <source>
        <strain evidence="3 4">E257</strain>
    </source>
</reference>
<accession>A0ABX0GVM4</accession>
<evidence type="ECO:0000313" key="3">
    <source>
        <dbReference type="EMBL" id="NHC13685.1"/>
    </source>
</evidence>
<dbReference type="EMBL" id="JAANNP010000002">
    <property type="protein sequence ID" value="NHC13685.1"/>
    <property type="molecule type" value="Genomic_DNA"/>
</dbReference>
<dbReference type="RefSeq" id="WP_166280355.1">
    <property type="nucleotide sequence ID" value="NZ_JAANNP010000002.1"/>
</dbReference>